<protein>
    <submittedName>
        <fullName evidence="1">Uncharacterized protein</fullName>
    </submittedName>
</protein>
<gene>
    <name evidence="1" type="ORF">UFOVP176_18</name>
</gene>
<dbReference type="EMBL" id="LR798224">
    <property type="protein sequence ID" value="CAB5194574.1"/>
    <property type="molecule type" value="Genomic_DNA"/>
</dbReference>
<accession>A0A6J7WE76</accession>
<name>A0A6J7WE76_9CAUD</name>
<sequence length="77" mass="8576">MARRIFEFVCSNAHRTEAFVDTECHATPCKECGAEAARVISAPSMKLEGWSGDFPSAADSWVRKRSEKIAQEQKLNS</sequence>
<organism evidence="1">
    <name type="scientific">uncultured Caudovirales phage</name>
    <dbReference type="NCBI Taxonomy" id="2100421"/>
    <lineage>
        <taxon>Viruses</taxon>
        <taxon>Duplodnaviria</taxon>
        <taxon>Heunggongvirae</taxon>
        <taxon>Uroviricota</taxon>
        <taxon>Caudoviricetes</taxon>
        <taxon>Peduoviridae</taxon>
        <taxon>Maltschvirus</taxon>
        <taxon>Maltschvirus maltsch</taxon>
    </lineage>
</organism>
<evidence type="ECO:0000313" key="1">
    <source>
        <dbReference type="EMBL" id="CAB5194574.1"/>
    </source>
</evidence>
<reference evidence="1" key="1">
    <citation type="submission" date="2020-05" db="EMBL/GenBank/DDBJ databases">
        <authorList>
            <person name="Chiriac C."/>
            <person name="Salcher M."/>
            <person name="Ghai R."/>
            <person name="Kavagutti S V."/>
        </authorList>
    </citation>
    <scope>NUCLEOTIDE SEQUENCE</scope>
</reference>
<proteinExistence type="predicted"/>